<feature type="compositionally biased region" description="Basic and acidic residues" evidence="1">
    <location>
        <begin position="302"/>
        <end position="328"/>
    </location>
</feature>
<sequence>MWRTAASTQTFLINGVEEPISTFPHDANVRCAHILNGSRGCQHGCYQTHEDMRGDMPLNWYCNNVYCSGHPSKYYVQCCGTTPWICAERAQSAIDLSGVADTLLPGCDGWGLEIICDGYADYLESADHIQEVAMGYATGEEEYVGDGAVVSDFQAAAQEVERFRANMPQWLKAMVPVQDRRRGIVPQELLGAGEAHQVGGQLNNVFGGNNDGHSFDGNELGLSTTEHMTRNQHIRGTRPSASNQNLGDPGIRVYGHGLAGDDPEVPEHEGEYGNDPDEDEEEDGEQDEEEEGDDQEGQSSGEDERQAIAESLKAAKAEKAAATRRQAELEAEEQQQLEEIQRVSREEAVRARREADMRDRMEEEAFMAEQIRMIEEQGRKEEAAFAKNRRKYGEIEAAKQQKLDDAQLLENLRRIELREKEEKEKRESEEMEMIRQTIKQSLKTTETPKQSGTNNAPKSKQRPRMNVEERRTSSGAHAVSASPAKPASRRAEDPRASVKPSAQPQPIKSRPTKNGALLKALKVHTTSASKPASNNPNSLRQPKTKASNTLTVSQTQTSIVTTTVMKSSDIASRTFGKAKKTTKDAATEQQRLGSATTPDPLLDGTREQAPQHPWREAEAKLGLLHNEHDSLPGYSEMAAPGMSIEADYE</sequence>
<feature type="region of interest" description="Disordered" evidence="1">
    <location>
        <begin position="230"/>
        <end position="356"/>
    </location>
</feature>
<proteinExistence type="predicted"/>
<dbReference type="AlphaFoldDB" id="A0A9P4M4X6"/>
<feature type="compositionally biased region" description="Basic and acidic residues" evidence="1">
    <location>
        <begin position="339"/>
        <end position="356"/>
    </location>
</feature>
<gene>
    <name evidence="2" type="ORF">NA57DRAFT_81600</name>
</gene>
<feature type="region of interest" description="Disordered" evidence="1">
    <location>
        <begin position="575"/>
        <end position="611"/>
    </location>
</feature>
<evidence type="ECO:0000313" key="2">
    <source>
        <dbReference type="EMBL" id="KAF2093264.1"/>
    </source>
</evidence>
<dbReference type="Proteomes" id="UP000799772">
    <property type="component" value="Unassembled WGS sequence"/>
</dbReference>
<feature type="compositionally biased region" description="Low complexity" evidence="1">
    <location>
        <begin position="476"/>
        <end position="486"/>
    </location>
</feature>
<evidence type="ECO:0000256" key="1">
    <source>
        <dbReference type="SAM" id="MobiDB-lite"/>
    </source>
</evidence>
<feature type="compositionally biased region" description="Polar residues" evidence="1">
    <location>
        <begin position="437"/>
        <end position="458"/>
    </location>
</feature>
<comment type="caution">
    <text evidence="2">The sequence shown here is derived from an EMBL/GenBank/DDBJ whole genome shotgun (WGS) entry which is preliminary data.</text>
</comment>
<feature type="compositionally biased region" description="Polar residues" evidence="1">
    <location>
        <begin position="588"/>
        <end position="597"/>
    </location>
</feature>
<protein>
    <submittedName>
        <fullName evidence="2">Uncharacterized protein</fullName>
    </submittedName>
</protein>
<feature type="compositionally biased region" description="Polar residues" evidence="1">
    <location>
        <begin position="539"/>
        <end position="548"/>
    </location>
</feature>
<feature type="compositionally biased region" description="Basic and acidic residues" evidence="1">
    <location>
        <begin position="414"/>
        <end position="428"/>
    </location>
</feature>
<organism evidence="2 3">
    <name type="scientific">Rhizodiscina lignyota</name>
    <dbReference type="NCBI Taxonomy" id="1504668"/>
    <lineage>
        <taxon>Eukaryota</taxon>
        <taxon>Fungi</taxon>
        <taxon>Dikarya</taxon>
        <taxon>Ascomycota</taxon>
        <taxon>Pezizomycotina</taxon>
        <taxon>Dothideomycetes</taxon>
        <taxon>Pleosporomycetidae</taxon>
        <taxon>Aulographales</taxon>
        <taxon>Rhizodiscinaceae</taxon>
        <taxon>Rhizodiscina</taxon>
    </lineage>
</organism>
<accession>A0A9P4M4X6</accession>
<feature type="region of interest" description="Disordered" evidence="1">
    <location>
        <begin position="414"/>
        <end position="553"/>
    </location>
</feature>
<reference evidence="2" key="1">
    <citation type="journal article" date="2020" name="Stud. Mycol.">
        <title>101 Dothideomycetes genomes: a test case for predicting lifestyles and emergence of pathogens.</title>
        <authorList>
            <person name="Haridas S."/>
            <person name="Albert R."/>
            <person name="Binder M."/>
            <person name="Bloem J."/>
            <person name="Labutti K."/>
            <person name="Salamov A."/>
            <person name="Andreopoulos B."/>
            <person name="Baker S."/>
            <person name="Barry K."/>
            <person name="Bills G."/>
            <person name="Bluhm B."/>
            <person name="Cannon C."/>
            <person name="Castanera R."/>
            <person name="Culley D."/>
            <person name="Daum C."/>
            <person name="Ezra D."/>
            <person name="Gonzalez J."/>
            <person name="Henrissat B."/>
            <person name="Kuo A."/>
            <person name="Liang C."/>
            <person name="Lipzen A."/>
            <person name="Lutzoni F."/>
            <person name="Magnuson J."/>
            <person name="Mondo S."/>
            <person name="Nolan M."/>
            <person name="Ohm R."/>
            <person name="Pangilinan J."/>
            <person name="Park H.-J."/>
            <person name="Ramirez L."/>
            <person name="Alfaro M."/>
            <person name="Sun H."/>
            <person name="Tritt A."/>
            <person name="Yoshinaga Y."/>
            <person name="Zwiers L.-H."/>
            <person name="Turgeon B."/>
            <person name="Goodwin S."/>
            <person name="Spatafora J."/>
            <person name="Crous P."/>
            <person name="Grigoriev I."/>
        </authorList>
    </citation>
    <scope>NUCLEOTIDE SEQUENCE</scope>
    <source>
        <strain evidence="2">CBS 133067</strain>
    </source>
</reference>
<keyword evidence="3" id="KW-1185">Reference proteome</keyword>
<dbReference type="EMBL" id="ML978139">
    <property type="protein sequence ID" value="KAF2093264.1"/>
    <property type="molecule type" value="Genomic_DNA"/>
</dbReference>
<feature type="compositionally biased region" description="Low complexity" evidence="1">
    <location>
        <begin position="527"/>
        <end position="538"/>
    </location>
</feature>
<evidence type="ECO:0000313" key="3">
    <source>
        <dbReference type="Proteomes" id="UP000799772"/>
    </source>
</evidence>
<feature type="compositionally biased region" description="Acidic residues" evidence="1">
    <location>
        <begin position="272"/>
        <end position="296"/>
    </location>
</feature>
<name>A0A9P4M4X6_9PEZI</name>